<dbReference type="Pfam" id="PF00440">
    <property type="entry name" value="TetR_N"/>
    <property type="match status" value="1"/>
</dbReference>
<gene>
    <name evidence="4" type="ORF">LKD81_13950</name>
</gene>
<feature type="DNA-binding region" description="H-T-H motif" evidence="2">
    <location>
        <begin position="27"/>
        <end position="46"/>
    </location>
</feature>
<dbReference type="GO" id="GO:0003677">
    <property type="term" value="F:DNA binding"/>
    <property type="evidence" value="ECO:0007669"/>
    <property type="project" value="UniProtKB-UniRule"/>
</dbReference>
<sequence>MASELSRKKFIECASEIIASDGIHGLSIRKIAKSMDCYTGNIYYYFENLDELIAYANMEYYADYLADVSTLHAREGYSAEAYEKSWLIYMDHALRNPDIFMKLIYGPYAGKLGAIAGDYYEMFPERKKQLNSDIARILFEKTLKTSDDHLVLRFCIENGTFTEERAELLGFVLSNFSRGVIYEFNSNEQSLERMKERFAEGLHEIFRAFAD</sequence>
<keyword evidence="5" id="KW-1185">Reference proteome</keyword>
<dbReference type="PANTHER" id="PTHR43479">
    <property type="entry name" value="ACREF/ENVCD OPERON REPRESSOR-RELATED"/>
    <property type="match status" value="1"/>
</dbReference>
<dbReference type="Gene3D" id="1.10.357.10">
    <property type="entry name" value="Tetracycline Repressor, domain 2"/>
    <property type="match status" value="1"/>
</dbReference>
<dbReference type="AlphaFoldDB" id="A0AAE3EBT4"/>
<evidence type="ECO:0000313" key="5">
    <source>
        <dbReference type="Proteomes" id="UP001198182"/>
    </source>
</evidence>
<evidence type="ECO:0000313" key="4">
    <source>
        <dbReference type="EMBL" id="MCC2232086.1"/>
    </source>
</evidence>
<evidence type="ECO:0000256" key="1">
    <source>
        <dbReference type="ARBA" id="ARBA00023125"/>
    </source>
</evidence>
<dbReference type="InterPro" id="IPR001647">
    <property type="entry name" value="HTH_TetR"/>
</dbReference>
<dbReference type="PANTHER" id="PTHR43479:SF11">
    <property type="entry name" value="ACREF_ENVCD OPERON REPRESSOR-RELATED"/>
    <property type="match status" value="1"/>
</dbReference>
<proteinExistence type="predicted"/>
<dbReference type="Proteomes" id="UP001198182">
    <property type="component" value="Unassembled WGS sequence"/>
</dbReference>
<dbReference type="InterPro" id="IPR050624">
    <property type="entry name" value="HTH-type_Tx_Regulator"/>
</dbReference>
<keyword evidence="1 2" id="KW-0238">DNA-binding</keyword>
<dbReference type="EMBL" id="JAJEQR010000050">
    <property type="protein sequence ID" value="MCC2232086.1"/>
    <property type="molecule type" value="Genomic_DNA"/>
</dbReference>
<feature type="domain" description="HTH tetR-type" evidence="3">
    <location>
        <begin position="4"/>
        <end position="64"/>
    </location>
</feature>
<name>A0AAE3EBT4_9FIRM</name>
<dbReference type="InterPro" id="IPR009057">
    <property type="entry name" value="Homeodomain-like_sf"/>
</dbReference>
<organism evidence="4 5">
    <name type="scientific">Hominifimenecus microfluidus</name>
    <dbReference type="NCBI Taxonomy" id="2885348"/>
    <lineage>
        <taxon>Bacteria</taxon>
        <taxon>Bacillati</taxon>
        <taxon>Bacillota</taxon>
        <taxon>Clostridia</taxon>
        <taxon>Lachnospirales</taxon>
        <taxon>Lachnospiraceae</taxon>
        <taxon>Hominifimenecus</taxon>
    </lineage>
</organism>
<dbReference type="SUPFAM" id="SSF46689">
    <property type="entry name" value="Homeodomain-like"/>
    <property type="match status" value="1"/>
</dbReference>
<evidence type="ECO:0000259" key="3">
    <source>
        <dbReference type="PROSITE" id="PS50977"/>
    </source>
</evidence>
<evidence type="ECO:0000256" key="2">
    <source>
        <dbReference type="PROSITE-ProRule" id="PRU00335"/>
    </source>
</evidence>
<reference evidence="4" key="1">
    <citation type="submission" date="2021-10" db="EMBL/GenBank/DDBJ databases">
        <title>Anaerobic single-cell dispensing facilitates the cultivation of human gut bacteria.</title>
        <authorList>
            <person name="Afrizal A."/>
        </authorList>
    </citation>
    <scope>NUCLEOTIDE SEQUENCE</scope>
    <source>
        <strain evidence="4">CLA-AA-H215</strain>
    </source>
</reference>
<comment type="caution">
    <text evidence="4">The sequence shown here is derived from an EMBL/GenBank/DDBJ whole genome shotgun (WGS) entry which is preliminary data.</text>
</comment>
<dbReference type="RefSeq" id="WP_308454572.1">
    <property type="nucleotide sequence ID" value="NZ_JAJEQR010000050.1"/>
</dbReference>
<protein>
    <submittedName>
        <fullName evidence="4">TetR family transcriptional regulator</fullName>
    </submittedName>
</protein>
<accession>A0AAE3EBT4</accession>
<dbReference type="PROSITE" id="PS50977">
    <property type="entry name" value="HTH_TETR_2"/>
    <property type="match status" value="1"/>
</dbReference>